<dbReference type="GO" id="GO:0071277">
    <property type="term" value="P:cellular response to calcium ion"/>
    <property type="evidence" value="ECO:0007669"/>
    <property type="project" value="InterPro"/>
</dbReference>
<accession>A0A0D2KJ35</accession>
<organism evidence="2 3">
    <name type="scientific">Monoraphidium neglectum</name>
    <dbReference type="NCBI Taxonomy" id="145388"/>
    <lineage>
        <taxon>Eukaryota</taxon>
        <taxon>Viridiplantae</taxon>
        <taxon>Chlorophyta</taxon>
        <taxon>core chlorophytes</taxon>
        <taxon>Chlorophyceae</taxon>
        <taxon>CS clade</taxon>
        <taxon>Sphaeropleales</taxon>
        <taxon>Selenastraceae</taxon>
        <taxon>Monoraphidium</taxon>
    </lineage>
</organism>
<reference evidence="2 3" key="1">
    <citation type="journal article" date="2013" name="BMC Genomics">
        <title>Reconstruction of the lipid metabolism for the microalga Monoraphidium neglectum from its genome sequence reveals characteristics suitable for biofuel production.</title>
        <authorList>
            <person name="Bogen C."/>
            <person name="Al-Dilaimi A."/>
            <person name="Albersmeier A."/>
            <person name="Wichmann J."/>
            <person name="Grundmann M."/>
            <person name="Rupp O."/>
            <person name="Lauersen K.J."/>
            <person name="Blifernez-Klassen O."/>
            <person name="Kalinowski J."/>
            <person name="Goesmann A."/>
            <person name="Mussgnug J.H."/>
            <person name="Kruse O."/>
        </authorList>
    </citation>
    <scope>NUCLEOTIDE SEQUENCE [LARGE SCALE GENOMIC DNA]</scope>
    <source>
        <strain evidence="2 3">SAG 48.87</strain>
    </source>
</reference>
<keyword evidence="3" id="KW-1185">Reference proteome</keyword>
<dbReference type="KEGG" id="mng:MNEG_12123"/>
<dbReference type="RefSeq" id="XP_013894858.1">
    <property type="nucleotide sequence ID" value="XM_014039404.1"/>
</dbReference>
<dbReference type="Proteomes" id="UP000054498">
    <property type="component" value="Unassembled WGS sequence"/>
</dbReference>
<sequence>MALRMRALRVECVAKPSAKQLKAPVAARNVALTGLVSSLLLAQPARAEDAVDTTVAAVTEAVKVCGMGVKPLFASLDSPVLRQATGSAVRTGLDVLGSAAKALKEGYDVASPYIQSGVEAVTPAVKEAVKVTSDVAGPAIQKAVPIVQDTLTGAIKSTGVDLDTVSKTTSTVAKTAADGATAAQPLLSKAAAFLSSASPLELGEYGLGALALYLLAPPLLGGVAGGLRGYAGDITAVQALDALNSGDTLIVDIRTEKEKETSGVPDLPGGGSKLVELELYSIADRKLRGSLRDAGYIESQVTALQIASLKRVSKGSKVILLDRNGSASKSVARELAKRGFGRVFVVDGGFDGWVRSKLLVKPTAGAALQPLPSIARTISSRQTSRKALPAPSK</sequence>
<dbReference type="PANTHER" id="PTHR34209:SF1">
    <property type="entry name" value="CALCIUM SENSING RECEPTOR, CHLOROPLASTIC"/>
    <property type="match status" value="1"/>
</dbReference>
<dbReference type="STRING" id="145388.A0A0D2KJ35"/>
<proteinExistence type="predicted"/>
<dbReference type="AlphaFoldDB" id="A0A0D2KJ35"/>
<evidence type="ECO:0000259" key="1">
    <source>
        <dbReference type="PROSITE" id="PS50206"/>
    </source>
</evidence>
<dbReference type="Gene3D" id="3.40.250.10">
    <property type="entry name" value="Rhodanese-like domain"/>
    <property type="match status" value="1"/>
</dbReference>
<gene>
    <name evidence="2" type="ORF">MNEG_12123</name>
</gene>
<dbReference type="GO" id="GO:0009704">
    <property type="term" value="P:de-etiolation"/>
    <property type="evidence" value="ECO:0007669"/>
    <property type="project" value="InterPro"/>
</dbReference>
<evidence type="ECO:0000313" key="2">
    <source>
        <dbReference type="EMBL" id="KIY95838.1"/>
    </source>
</evidence>
<dbReference type="PROSITE" id="PS50206">
    <property type="entry name" value="RHODANESE_3"/>
    <property type="match status" value="1"/>
</dbReference>
<dbReference type="EMBL" id="KK103296">
    <property type="protein sequence ID" value="KIY95838.1"/>
    <property type="molecule type" value="Genomic_DNA"/>
</dbReference>
<dbReference type="PANTHER" id="PTHR34209">
    <property type="entry name" value="RHODANESE/CELL CYCLE CONTROL PHOSPHATASE SUPERFAMILY PROTEIN"/>
    <property type="match status" value="1"/>
</dbReference>
<dbReference type="SMART" id="SM00450">
    <property type="entry name" value="RHOD"/>
    <property type="match status" value="1"/>
</dbReference>
<dbReference type="InterPro" id="IPR001763">
    <property type="entry name" value="Rhodanese-like_dom"/>
</dbReference>
<dbReference type="OrthoDB" id="2015023at2759"/>
<dbReference type="GeneID" id="25729454"/>
<dbReference type="SUPFAM" id="SSF52821">
    <property type="entry name" value="Rhodanese/Cell cycle control phosphatase"/>
    <property type="match status" value="1"/>
</dbReference>
<dbReference type="InterPro" id="IPR036873">
    <property type="entry name" value="Rhodanese-like_dom_sf"/>
</dbReference>
<dbReference type="Pfam" id="PF00581">
    <property type="entry name" value="Rhodanese"/>
    <property type="match status" value="1"/>
</dbReference>
<feature type="domain" description="Rhodanese" evidence="1">
    <location>
        <begin position="244"/>
        <end position="362"/>
    </location>
</feature>
<evidence type="ECO:0000313" key="3">
    <source>
        <dbReference type="Proteomes" id="UP000054498"/>
    </source>
</evidence>
<protein>
    <recommendedName>
        <fullName evidence="1">Rhodanese domain-containing protein</fullName>
    </recommendedName>
</protein>
<dbReference type="InterPro" id="IPR044690">
    <property type="entry name" value="CAS_plant"/>
</dbReference>
<name>A0A0D2KJ35_9CHLO</name>
<dbReference type="CDD" id="cd00158">
    <property type="entry name" value="RHOD"/>
    <property type="match status" value="1"/>
</dbReference>
<dbReference type="GO" id="GO:0090333">
    <property type="term" value="P:regulation of stomatal closure"/>
    <property type="evidence" value="ECO:0007669"/>
    <property type="project" value="InterPro"/>
</dbReference>